<dbReference type="PROSITE" id="PS51186">
    <property type="entry name" value="GNAT"/>
    <property type="match status" value="1"/>
</dbReference>
<dbReference type="PANTHER" id="PTHR43877:SF2">
    <property type="entry name" value="AMINOALKYLPHOSPHONATE N-ACETYLTRANSFERASE-RELATED"/>
    <property type="match status" value="1"/>
</dbReference>
<sequence length="183" mass="19495">MTAAIRIADAETAMAAIPDLCEVLSDCINGGASLGFMLPFKPEDSADYWRGIAEQVGSGGIILALAEMEGRVVGTVQVGLASKPNQPHRGDLMKLLVHRSARGLGLSRLLMQAVEAEAARRDRTLLVLDTATGSEAEAIYPRFGWERVGVIPDYAMWPDGGFCGTTLFYKRIGLPGSLQAAGM</sequence>
<evidence type="ECO:0000256" key="1">
    <source>
        <dbReference type="ARBA" id="ARBA00022679"/>
    </source>
</evidence>
<gene>
    <name evidence="4" type="ORF">REJC140_01708</name>
</gene>
<keyword evidence="1" id="KW-0808">Transferase</keyword>
<comment type="caution">
    <text evidence="4">The sequence shown here is derived from an EMBL/GenBank/DDBJ whole genome shotgun (WGS) entry which is preliminary data.</text>
</comment>
<dbReference type="InterPro" id="IPR016181">
    <property type="entry name" value="Acyl_CoA_acyltransferase"/>
</dbReference>
<dbReference type="Pfam" id="PF00583">
    <property type="entry name" value="Acetyltransf_1"/>
    <property type="match status" value="1"/>
</dbReference>
<dbReference type="CDD" id="cd04301">
    <property type="entry name" value="NAT_SF"/>
    <property type="match status" value="1"/>
</dbReference>
<keyword evidence="2" id="KW-0012">Acyltransferase</keyword>
<evidence type="ECO:0000313" key="5">
    <source>
        <dbReference type="Proteomes" id="UP000606921"/>
    </source>
</evidence>
<dbReference type="InterPro" id="IPR000182">
    <property type="entry name" value="GNAT_dom"/>
</dbReference>
<dbReference type="EMBL" id="CABFWF030000015">
    <property type="protein sequence ID" value="CAD7051305.1"/>
    <property type="molecule type" value="Genomic_DNA"/>
</dbReference>
<keyword evidence="5" id="KW-1185">Reference proteome</keyword>
<dbReference type="Proteomes" id="UP000606921">
    <property type="component" value="Unassembled WGS sequence"/>
</dbReference>
<organism evidence="4 5">
    <name type="scientific">Pseudorhizobium endolithicum</name>
    <dbReference type="NCBI Taxonomy" id="1191678"/>
    <lineage>
        <taxon>Bacteria</taxon>
        <taxon>Pseudomonadati</taxon>
        <taxon>Pseudomonadota</taxon>
        <taxon>Alphaproteobacteria</taxon>
        <taxon>Hyphomicrobiales</taxon>
        <taxon>Rhizobiaceae</taxon>
        <taxon>Rhizobium/Agrobacterium group</taxon>
        <taxon>Pseudorhizobium</taxon>
    </lineage>
</organism>
<dbReference type="PANTHER" id="PTHR43877">
    <property type="entry name" value="AMINOALKYLPHOSPHONATE N-ACETYLTRANSFERASE-RELATED-RELATED"/>
    <property type="match status" value="1"/>
</dbReference>
<name>A0ABN7K0Y7_9HYPH</name>
<reference evidence="4 5" key="1">
    <citation type="submission" date="2020-11" db="EMBL/GenBank/DDBJ databases">
        <authorList>
            <person name="Lassalle F."/>
        </authorList>
    </citation>
    <scope>NUCLEOTIDE SEQUENCE [LARGE SCALE GENOMIC DNA]</scope>
    <source>
        <strain evidence="4 5">JC140</strain>
    </source>
</reference>
<dbReference type="InterPro" id="IPR050832">
    <property type="entry name" value="Bact_Acetyltransf"/>
</dbReference>
<proteinExistence type="predicted"/>
<evidence type="ECO:0000259" key="3">
    <source>
        <dbReference type="PROSITE" id="PS51186"/>
    </source>
</evidence>
<evidence type="ECO:0000256" key="2">
    <source>
        <dbReference type="ARBA" id="ARBA00023315"/>
    </source>
</evidence>
<protein>
    <submittedName>
        <fullName evidence="4">N-acetyltransferase</fullName>
    </submittedName>
</protein>
<evidence type="ECO:0000313" key="4">
    <source>
        <dbReference type="EMBL" id="CAD7051305.1"/>
    </source>
</evidence>
<accession>A0ABN7K0Y7</accession>
<dbReference type="SUPFAM" id="SSF55729">
    <property type="entry name" value="Acyl-CoA N-acyltransferases (Nat)"/>
    <property type="match status" value="1"/>
</dbReference>
<feature type="domain" description="N-acetyltransferase" evidence="3">
    <location>
        <begin position="5"/>
        <end position="173"/>
    </location>
</feature>
<dbReference type="Gene3D" id="3.40.630.30">
    <property type="match status" value="1"/>
</dbReference>